<evidence type="ECO:0000313" key="1">
    <source>
        <dbReference type="EMBL" id="GIY85784.1"/>
    </source>
</evidence>
<dbReference type="Proteomes" id="UP001054837">
    <property type="component" value="Unassembled WGS sequence"/>
</dbReference>
<dbReference type="AlphaFoldDB" id="A0AAV4WVF6"/>
<keyword evidence="2" id="KW-1185">Reference proteome</keyword>
<name>A0AAV4WVF6_9ARAC</name>
<protein>
    <submittedName>
        <fullName evidence="1">Uncharacterized protein</fullName>
    </submittedName>
</protein>
<dbReference type="EMBL" id="BPLQ01015080">
    <property type="protein sequence ID" value="GIY85784.1"/>
    <property type="molecule type" value="Genomic_DNA"/>
</dbReference>
<comment type="caution">
    <text evidence="1">The sequence shown here is derived from an EMBL/GenBank/DDBJ whole genome shotgun (WGS) entry which is preliminary data.</text>
</comment>
<proteinExistence type="predicted"/>
<organism evidence="1 2">
    <name type="scientific">Caerostris darwini</name>
    <dbReference type="NCBI Taxonomy" id="1538125"/>
    <lineage>
        <taxon>Eukaryota</taxon>
        <taxon>Metazoa</taxon>
        <taxon>Ecdysozoa</taxon>
        <taxon>Arthropoda</taxon>
        <taxon>Chelicerata</taxon>
        <taxon>Arachnida</taxon>
        <taxon>Araneae</taxon>
        <taxon>Araneomorphae</taxon>
        <taxon>Entelegynae</taxon>
        <taxon>Araneoidea</taxon>
        <taxon>Araneidae</taxon>
        <taxon>Caerostris</taxon>
    </lineage>
</organism>
<accession>A0AAV4WVF6</accession>
<evidence type="ECO:0000313" key="2">
    <source>
        <dbReference type="Proteomes" id="UP001054837"/>
    </source>
</evidence>
<sequence>MTQTHSTKCIISTIPILDQHSDPLKPINLPSAIGTTSTSQHVDPPLSILIRIDGAATRKRRKLVYDAHIFSRSLNNVQLLFEGNSVNCFFEGVRFLWDFSDRQEVCCVCNSRTLAYFRTF</sequence>
<gene>
    <name evidence="1" type="ORF">CDAR_594681</name>
</gene>
<reference evidence="1 2" key="1">
    <citation type="submission" date="2021-06" db="EMBL/GenBank/DDBJ databases">
        <title>Caerostris darwini draft genome.</title>
        <authorList>
            <person name="Kono N."/>
            <person name="Arakawa K."/>
        </authorList>
    </citation>
    <scope>NUCLEOTIDE SEQUENCE [LARGE SCALE GENOMIC DNA]</scope>
</reference>